<dbReference type="InterPro" id="IPR006674">
    <property type="entry name" value="HD_domain"/>
</dbReference>
<dbReference type="PROSITE" id="PS51831">
    <property type="entry name" value="HD"/>
    <property type="match status" value="1"/>
</dbReference>
<evidence type="ECO:0000256" key="2">
    <source>
        <dbReference type="ARBA" id="ARBA00022692"/>
    </source>
</evidence>
<dbReference type="EMBL" id="PZJH01000001">
    <property type="protein sequence ID" value="RAK46555.1"/>
    <property type="molecule type" value="Genomic_DNA"/>
</dbReference>
<evidence type="ECO:0000256" key="3">
    <source>
        <dbReference type="ARBA" id="ARBA00022722"/>
    </source>
</evidence>
<dbReference type="EC" id="3.1.-.-" evidence="11 12"/>
<dbReference type="Pfam" id="PF12072">
    <property type="entry name" value="RNase_Y_N"/>
    <property type="match status" value="1"/>
</dbReference>
<dbReference type="NCBIfam" id="TIGR00277">
    <property type="entry name" value="HDIG"/>
    <property type="match status" value="1"/>
</dbReference>
<keyword evidence="7" id="KW-1133">Transmembrane helix</keyword>
<evidence type="ECO:0000259" key="14">
    <source>
        <dbReference type="PROSITE" id="PS51831"/>
    </source>
</evidence>
<comment type="function">
    <text evidence="11">Endoribonuclease that initiates mRNA decay.</text>
</comment>
<organism evidence="15 16">
    <name type="scientific">Macrococcus epidermidis</name>
    <dbReference type="NCBI Taxonomy" id="1902580"/>
    <lineage>
        <taxon>Bacteria</taxon>
        <taxon>Bacillati</taxon>
        <taxon>Bacillota</taxon>
        <taxon>Bacilli</taxon>
        <taxon>Bacillales</taxon>
        <taxon>Staphylococcaceae</taxon>
        <taxon>Macrococcus</taxon>
    </lineage>
</organism>
<dbReference type="InterPro" id="IPR036612">
    <property type="entry name" value="KH_dom_type_1_sf"/>
</dbReference>
<dbReference type="SUPFAM" id="SSF54791">
    <property type="entry name" value="Eukaryotic type KH-domain (KH-domain type I)"/>
    <property type="match status" value="1"/>
</dbReference>
<dbReference type="InterPro" id="IPR003607">
    <property type="entry name" value="HD/PDEase_dom"/>
</dbReference>
<dbReference type="PANTHER" id="PTHR12826:SF15">
    <property type="entry name" value="RIBONUCLEASE Y"/>
    <property type="match status" value="1"/>
</dbReference>
<evidence type="ECO:0000256" key="13">
    <source>
        <dbReference type="SAM" id="Coils"/>
    </source>
</evidence>
<keyword evidence="2" id="KW-0812">Transmembrane</keyword>
<keyword evidence="4 11" id="KW-0255">Endonuclease</keyword>
<dbReference type="Pfam" id="PF00013">
    <property type="entry name" value="KH_1"/>
    <property type="match status" value="1"/>
</dbReference>
<dbReference type="InterPro" id="IPR004087">
    <property type="entry name" value="KH_dom"/>
</dbReference>
<proteinExistence type="inferred from homology"/>
<keyword evidence="16" id="KW-1185">Reference proteome</keyword>
<feature type="coiled-coil region" evidence="13">
    <location>
        <begin position="36"/>
        <end position="138"/>
    </location>
</feature>
<accession>A0A327ZWG8</accession>
<dbReference type="FunFam" id="3.30.1370.10:FF:000006">
    <property type="entry name" value="Ribonuclease Y"/>
    <property type="match status" value="1"/>
</dbReference>
<comment type="caution">
    <text evidence="15">The sequence shown here is derived from an EMBL/GenBank/DDBJ whole genome shotgun (WGS) entry which is preliminary data.</text>
</comment>
<dbReference type="AlphaFoldDB" id="A0A327ZWG8"/>
<keyword evidence="6 11" id="KW-0694">RNA-binding</keyword>
<protein>
    <recommendedName>
        <fullName evidence="10 11">Ribonuclease Y</fullName>
        <shortName evidence="11">RNase Y</shortName>
        <ecNumber evidence="11 12">3.1.-.-</ecNumber>
    </recommendedName>
</protein>
<dbReference type="PANTHER" id="PTHR12826">
    <property type="entry name" value="RIBONUCLEASE Y"/>
    <property type="match status" value="1"/>
</dbReference>
<dbReference type="InterPro" id="IPR022711">
    <property type="entry name" value="RNase_Y_N"/>
</dbReference>
<evidence type="ECO:0000313" key="15">
    <source>
        <dbReference type="EMBL" id="RAK46555.1"/>
    </source>
</evidence>
<dbReference type="SMART" id="SM00471">
    <property type="entry name" value="HDc"/>
    <property type="match status" value="1"/>
</dbReference>
<dbReference type="NCBIfam" id="TIGR03319">
    <property type="entry name" value="RNase_Y"/>
    <property type="match status" value="1"/>
</dbReference>
<keyword evidence="13" id="KW-0175">Coiled coil</keyword>
<comment type="subcellular location">
    <subcellularLocation>
        <location evidence="1">Cell membrane</location>
        <topology evidence="1">Single-pass membrane protein</topology>
    </subcellularLocation>
</comment>
<dbReference type="Gene3D" id="1.10.3210.10">
    <property type="entry name" value="Hypothetical protein af1432"/>
    <property type="match status" value="1"/>
</dbReference>
<dbReference type="CDD" id="cd00077">
    <property type="entry name" value="HDc"/>
    <property type="match status" value="1"/>
</dbReference>
<evidence type="ECO:0000256" key="10">
    <source>
        <dbReference type="ARBA" id="ARBA00073072"/>
    </source>
</evidence>
<dbReference type="Pfam" id="PF01966">
    <property type="entry name" value="HD"/>
    <property type="match status" value="1"/>
</dbReference>
<dbReference type="GeneID" id="99097490"/>
<dbReference type="HAMAP" id="MF_00335">
    <property type="entry name" value="RNase_Y"/>
    <property type="match status" value="1"/>
</dbReference>
<dbReference type="FunFam" id="1.10.3210.10:FF:000003">
    <property type="entry name" value="Ribonuclease Y"/>
    <property type="match status" value="1"/>
</dbReference>
<keyword evidence="5 11" id="KW-0378">Hydrolase</keyword>
<sequence length="519" mass="58487">MELLTLLYILLGIILGVGVGYVLAKNSLTNQQNQARTTAEHIISEANKEAESLKKEKLLEAKEENQVRSDRLEAEYKERRSDLARQEARLLQKEENLDRKSELLDKKDELLEQKESKIEEKQQHVDALEQSVQDIIVKHEQELTRISGLTQEEAKQEIIDQVEDELTHDIAVMVKEKEQEAKMQVDKKAKMVLATTVQRLAAEHTSESTVSVINLPNDEMKGRIIGREGRNIRTLETLTGIDLIIDDTPEAVILSGFDPIRREIAKTALEALVSDGRIHPGRIEEMVEKARKSVDEIIREAGEAATFELGIHNLHPDLVKILGRMKFRTSYGQNVLKHSIEVAHLSGMLAAELGEDITLAKRAGLLHDIGKAIDHEVEGSHVEIGVDLAKKYREHPTVINAIHSHHGDIEPNSVISVLVAAADALSAARPGARRETLENYVRRLERLEQISESYDGVEKSFAIQAGREIRIIVSPEDVDDLKAHRIARDIKNQIEEELQYPGHIKVTVVREMRAIEYAK</sequence>
<evidence type="ECO:0000256" key="8">
    <source>
        <dbReference type="ARBA" id="ARBA00023136"/>
    </source>
</evidence>
<keyword evidence="8" id="KW-0472">Membrane</keyword>
<feature type="domain" description="HD" evidence="14">
    <location>
        <begin position="335"/>
        <end position="428"/>
    </location>
</feature>
<evidence type="ECO:0000256" key="4">
    <source>
        <dbReference type="ARBA" id="ARBA00022759"/>
    </source>
</evidence>
<evidence type="ECO:0000256" key="12">
    <source>
        <dbReference type="NCBIfam" id="TIGR03319"/>
    </source>
</evidence>
<evidence type="ECO:0000256" key="11">
    <source>
        <dbReference type="HAMAP-Rule" id="MF_00335"/>
    </source>
</evidence>
<gene>
    <name evidence="11 15" type="primary">rny</name>
    <name evidence="15" type="ORF">BHU61_03610</name>
</gene>
<evidence type="ECO:0000256" key="7">
    <source>
        <dbReference type="ARBA" id="ARBA00022989"/>
    </source>
</evidence>
<dbReference type="InterPro" id="IPR006675">
    <property type="entry name" value="HDIG_dom"/>
</dbReference>
<comment type="similarity">
    <text evidence="9 11">Belongs to the RNase Y family.</text>
</comment>
<dbReference type="GO" id="GO:0004521">
    <property type="term" value="F:RNA endonuclease activity"/>
    <property type="evidence" value="ECO:0007669"/>
    <property type="project" value="UniProtKB-UniRule"/>
</dbReference>
<dbReference type="CDD" id="cd22431">
    <property type="entry name" value="KH-I_RNaseY"/>
    <property type="match status" value="1"/>
</dbReference>
<dbReference type="RefSeq" id="WP_096076664.1">
    <property type="nucleotide sequence ID" value="NZ_CP073819.1"/>
</dbReference>
<dbReference type="SMART" id="SM00322">
    <property type="entry name" value="KH"/>
    <property type="match status" value="1"/>
</dbReference>
<evidence type="ECO:0000256" key="9">
    <source>
        <dbReference type="ARBA" id="ARBA00061537"/>
    </source>
</evidence>
<dbReference type="SUPFAM" id="SSF109604">
    <property type="entry name" value="HD-domain/PDEase-like"/>
    <property type="match status" value="1"/>
</dbReference>
<dbReference type="PROSITE" id="PS50084">
    <property type="entry name" value="KH_TYPE_1"/>
    <property type="match status" value="1"/>
</dbReference>
<dbReference type="Gene3D" id="3.30.1370.10">
    <property type="entry name" value="K Homology domain, type 1"/>
    <property type="match status" value="1"/>
</dbReference>
<evidence type="ECO:0000313" key="16">
    <source>
        <dbReference type="Proteomes" id="UP000249808"/>
    </source>
</evidence>
<dbReference type="GO" id="GO:0016787">
    <property type="term" value="F:hydrolase activity"/>
    <property type="evidence" value="ECO:0007669"/>
    <property type="project" value="UniProtKB-KW"/>
</dbReference>
<dbReference type="GO" id="GO:0006402">
    <property type="term" value="P:mRNA catabolic process"/>
    <property type="evidence" value="ECO:0007669"/>
    <property type="project" value="UniProtKB-UniRule"/>
</dbReference>
<dbReference type="InterPro" id="IPR004088">
    <property type="entry name" value="KH_dom_type_1"/>
</dbReference>
<dbReference type="InterPro" id="IPR017705">
    <property type="entry name" value="Ribonuclease_Y"/>
</dbReference>
<evidence type="ECO:0000256" key="1">
    <source>
        <dbReference type="ARBA" id="ARBA00004162"/>
    </source>
</evidence>
<dbReference type="Proteomes" id="UP000249808">
    <property type="component" value="Unassembled WGS sequence"/>
</dbReference>
<reference evidence="15 16" key="1">
    <citation type="journal article" date="2018" name="Front. Microbiol.">
        <title>Description and Comparative Genomics of Macrococcus caseolyticus subsp. hominis subsp. nov., Macrococcus goetzii sp. nov., Macrococcus epidermidis sp. nov., and Macrococcus bohemicus sp. nov., Novel Macrococci From Human Clinical Material With Virulence Potential and Suspected Uptake of Foreign DNA by Natural Transformation.</title>
        <authorList>
            <person name="Maslanova I."/>
            <person name="Wertheimer Z."/>
            <person name="Sedlacek I."/>
            <person name="Svec P."/>
            <person name="Indrakova A."/>
            <person name="Kovarovic V."/>
            <person name="Schumann P."/>
            <person name="Sproer C."/>
            <person name="Kralova S."/>
            <person name="Sedo O."/>
            <person name="Kristofova L."/>
            <person name="Vrbovska V."/>
            <person name="Fuzik T."/>
            <person name="Petras P."/>
            <person name="Zdrahal Z."/>
            <person name="Ruzickova V."/>
            <person name="Doskar J."/>
            <person name="Pantucek R."/>
        </authorList>
    </citation>
    <scope>NUCLEOTIDE SEQUENCE [LARGE SCALE GENOMIC DNA]</scope>
    <source>
        <strain evidence="15 16">01/688</strain>
    </source>
</reference>
<evidence type="ECO:0000256" key="5">
    <source>
        <dbReference type="ARBA" id="ARBA00022801"/>
    </source>
</evidence>
<dbReference type="GO" id="GO:0005886">
    <property type="term" value="C:plasma membrane"/>
    <property type="evidence" value="ECO:0007669"/>
    <property type="project" value="UniProtKB-SubCell"/>
</dbReference>
<dbReference type="GO" id="GO:0003723">
    <property type="term" value="F:RNA binding"/>
    <property type="evidence" value="ECO:0007669"/>
    <property type="project" value="UniProtKB-UniRule"/>
</dbReference>
<evidence type="ECO:0000256" key="6">
    <source>
        <dbReference type="ARBA" id="ARBA00022884"/>
    </source>
</evidence>
<name>A0A327ZWG8_9STAP</name>
<keyword evidence="3 11" id="KW-0540">Nuclease</keyword>